<proteinExistence type="predicted"/>
<evidence type="ECO:0000259" key="2">
    <source>
        <dbReference type="Pfam" id="PF13340"/>
    </source>
</evidence>
<dbReference type="PANTHER" id="PTHR30007">
    <property type="entry name" value="PHP DOMAIN PROTEIN"/>
    <property type="match status" value="1"/>
</dbReference>
<dbReference type="Proteomes" id="UP000006062">
    <property type="component" value="Chromosome"/>
</dbReference>
<accession>I3YEK8</accession>
<feature type="region of interest" description="Disordered" evidence="1">
    <location>
        <begin position="202"/>
        <end position="260"/>
    </location>
</feature>
<evidence type="ECO:0000313" key="4">
    <source>
        <dbReference type="Proteomes" id="UP000006062"/>
    </source>
</evidence>
<sequence>MYTSLQLSWCALMSKAGRPPKIHEAEQAVLRQIVTDRPTSTLSEIARELAARTGIEAHEATIRKSLREAGVTRLRGESGLEAQARATPRRYGYTDAHRRHDPDQSYPSCLTDAEWDLVAALFEMPGGRGQPPRVSRRSILEACCYVVRTGCAWRMLPHDFAPWQNVYKTFRRWSAAGKFEQMHDRLRGQWREREGREIAPTAAVLDAQSTRGSPQGGPSGFDAGKQVKGRKRSPGGRYLGVCVGGERGRGPSSGTAMPPRGAVADAAAKYPQINTLFVDSAYAGQFAQTTEQTHAIRVEVVRHPANKSVGSWHVDGAPDRVVIANADGFVPLPKRWVVERTHAWNERARRLIMHHDRLPAVSETWVWLAEARILLRRLTTTV</sequence>
<dbReference type="eggNOG" id="COG1438">
    <property type="taxonomic scope" value="Bacteria"/>
</dbReference>
<name>I3YEK8_THIV6</name>
<dbReference type="EMBL" id="CP003154">
    <property type="protein sequence ID" value="AFL75426.1"/>
    <property type="molecule type" value="Genomic_DNA"/>
</dbReference>
<feature type="domain" description="Insertion element IS402-like" evidence="2">
    <location>
        <begin position="110"/>
        <end position="183"/>
    </location>
</feature>
<reference evidence="3 4" key="1">
    <citation type="submission" date="2012-06" db="EMBL/GenBank/DDBJ databases">
        <title>Complete sequence of Thiocystis violascens DSM 198.</title>
        <authorList>
            <consortium name="US DOE Joint Genome Institute"/>
            <person name="Lucas S."/>
            <person name="Han J."/>
            <person name="Lapidus A."/>
            <person name="Cheng J.-F."/>
            <person name="Goodwin L."/>
            <person name="Pitluck S."/>
            <person name="Peters L."/>
            <person name="Ovchinnikova G."/>
            <person name="Teshima H."/>
            <person name="Detter J.C."/>
            <person name="Han C."/>
            <person name="Tapia R."/>
            <person name="Land M."/>
            <person name="Hauser L."/>
            <person name="Kyrpides N."/>
            <person name="Ivanova N."/>
            <person name="Pagani I."/>
            <person name="Vogl K."/>
            <person name="Liu Z."/>
            <person name="Frigaard N.-U."/>
            <person name="Bryant D."/>
            <person name="Woyke T."/>
        </authorList>
    </citation>
    <scope>NUCLEOTIDE SEQUENCE [LARGE SCALE GENOMIC DNA]</scope>
    <source>
        <strain evidence="4">ATCC 17096 / DSM 198 / 6111</strain>
    </source>
</reference>
<dbReference type="eggNOG" id="COG3293">
    <property type="taxonomic scope" value="Bacteria"/>
</dbReference>
<dbReference type="HOGENOM" id="CLU_055261_0_0_6"/>
<dbReference type="Pfam" id="PF13340">
    <property type="entry name" value="DUF4096"/>
    <property type="match status" value="1"/>
</dbReference>
<dbReference type="NCBIfam" id="NF033580">
    <property type="entry name" value="transpos_IS5_3"/>
    <property type="match status" value="1"/>
</dbReference>
<keyword evidence="4" id="KW-1185">Reference proteome</keyword>
<dbReference type="InterPro" id="IPR036388">
    <property type="entry name" value="WH-like_DNA-bd_sf"/>
</dbReference>
<organism evidence="3 4">
    <name type="scientific">Thiocystis violascens (strain ATCC 17096 / DSM 198 / 6111)</name>
    <name type="common">Chromatium violascens</name>
    <dbReference type="NCBI Taxonomy" id="765911"/>
    <lineage>
        <taxon>Bacteria</taxon>
        <taxon>Pseudomonadati</taxon>
        <taxon>Pseudomonadota</taxon>
        <taxon>Gammaproteobacteria</taxon>
        <taxon>Chromatiales</taxon>
        <taxon>Chromatiaceae</taxon>
        <taxon>Thiocystis</taxon>
    </lineage>
</organism>
<dbReference type="KEGG" id="tvi:Thivi_3563"/>
<protein>
    <submittedName>
        <fullName evidence="3">Transposase</fullName>
    </submittedName>
</protein>
<evidence type="ECO:0000256" key="1">
    <source>
        <dbReference type="SAM" id="MobiDB-lite"/>
    </source>
</evidence>
<dbReference type="Gene3D" id="1.10.10.10">
    <property type="entry name" value="Winged helix-like DNA-binding domain superfamily/Winged helix DNA-binding domain"/>
    <property type="match status" value="1"/>
</dbReference>
<dbReference type="PANTHER" id="PTHR30007:SF0">
    <property type="entry name" value="TRANSPOSASE"/>
    <property type="match status" value="1"/>
</dbReference>
<dbReference type="InterPro" id="IPR009057">
    <property type="entry name" value="Homeodomain-like_sf"/>
</dbReference>
<feature type="region of interest" description="Disordered" evidence="1">
    <location>
        <begin position="85"/>
        <end position="105"/>
    </location>
</feature>
<dbReference type="InterPro" id="IPR025161">
    <property type="entry name" value="IS402-like_dom"/>
</dbReference>
<gene>
    <name evidence="3" type="ordered locus">Thivi_3563</name>
</gene>
<evidence type="ECO:0000313" key="3">
    <source>
        <dbReference type="EMBL" id="AFL75426.1"/>
    </source>
</evidence>
<dbReference type="SUPFAM" id="SSF46689">
    <property type="entry name" value="Homeodomain-like"/>
    <property type="match status" value="1"/>
</dbReference>
<dbReference type="AlphaFoldDB" id="I3YEK8"/>